<accession>A0A919A1N5</accession>
<sequence>MELCHTYGMPHSQFMGAGDGRWTALDRAKALAWLAYTRAVCSGCGTRADEWRPELGGDRFAYVSDATVCPGCELLEMEREQVPDGPQGRGVKIGLRPRREQ</sequence>
<dbReference type="Proteomes" id="UP000641386">
    <property type="component" value="Unassembled WGS sequence"/>
</dbReference>
<dbReference type="EMBL" id="BNBC01000017">
    <property type="protein sequence ID" value="GHE80154.1"/>
    <property type="molecule type" value="Genomic_DNA"/>
</dbReference>
<reference evidence="2" key="2">
    <citation type="submission" date="2020-09" db="EMBL/GenBank/DDBJ databases">
        <authorList>
            <person name="Sun Q."/>
            <person name="Ohkuma M."/>
        </authorList>
    </citation>
    <scope>NUCLEOTIDE SEQUENCE</scope>
    <source>
        <strain evidence="2">JCM 3302</strain>
    </source>
</reference>
<evidence type="ECO:0000256" key="1">
    <source>
        <dbReference type="SAM" id="MobiDB-lite"/>
    </source>
</evidence>
<comment type="caution">
    <text evidence="2">The sequence shown here is derived from an EMBL/GenBank/DDBJ whole genome shotgun (WGS) entry which is preliminary data.</text>
</comment>
<keyword evidence="3" id="KW-1185">Reference proteome</keyword>
<feature type="region of interest" description="Disordered" evidence="1">
    <location>
        <begin position="79"/>
        <end position="101"/>
    </location>
</feature>
<evidence type="ECO:0000313" key="2">
    <source>
        <dbReference type="EMBL" id="GHE80154.1"/>
    </source>
</evidence>
<reference evidence="2" key="1">
    <citation type="journal article" date="2014" name="Int. J. Syst. Evol. Microbiol.">
        <title>Complete genome sequence of Corynebacterium casei LMG S-19264T (=DSM 44701T), isolated from a smear-ripened cheese.</title>
        <authorList>
            <consortium name="US DOE Joint Genome Institute (JGI-PGF)"/>
            <person name="Walter F."/>
            <person name="Albersmeier A."/>
            <person name="Kalinowski J."/>
            <person name="Ruckert C."/>
        </authorList>
    </citation>
    <scope>NUCLEOTIDE SEQUENCE</scope>
    <source>
        <strain evidence="2">JCM 3302</strain>
    </source>
</reference>
<name>A0A919A1N5_9ACTN</name>
<gene>
    <name evidence="2" type="ORF">GCM10014715_39410</name>
</gene>
<evidence type="ECO:0000313" key="3">
    <source>
        <dbReference type="Proteomes" id="UP000641386"/>
    </source>
</evidence>
<protein>
    <submittedName>
        <fullName evidence="2">Uncharacterized protein</fullName>
    </submittedName>
</protein>
<organism evidence="2 3">
    <name type="scientific">Streptomyces spiralis</name>
    <dbReference type="NCBI Taxonomy" id="66376"/>
    <lineage>
        <taxon>Bacteria</taxon>
        <taxon>Bacillati</taxon>
        <taxon>Actinomycetota</taxon>
        <taxon>Actinomycetes</taxon>
        <taxon>Kitasatosporales</taxon>
        <taxon>Streptomycetaceae</taxon>
        <taxon>Streptomyces</taxon>
    </lineage>
</organism>
<proteinExistence type="predicted"/>
<dbReference type="AlphaFoldDB" id="A0A919A1N5"/>